<organism evidence="1 2">
    <name type="scientific">Gonapodya prolifera (strain JEL478)</name>
    <name type="common">Monoblepharis prolifera</name>
    <dbReference type="NCBI Taxonomy" id="1344416"/>
    <lineage>
        <taxon>Eukaryota</taxon>
        <taxon>Fungi</taxon>
        <taxon>Fungi incertae sedis</taxon>
        <taxon>Chytridiomycota</taxon>
        <taxon>Chytridiomycota incertae sedis</taxon>
        <taxon>Monoblepharidomycetes</taxon>
        <taxon>Monoblepharidales</taxon>
        <taxon>Gonapodyaceae</taxon>
        <taxon>Gonapodya</taxon>
    </lineage>
</organism>
<evidence type="ECO:0000313" key="1">
    <source>
        <dbReference type="EMBL" id="KXS11525.1"/>
    </source>
</evidence>
<protein>
    <submittedName>
        <fullName evidence="1">Uncharacterized protein</fullName>
    </submittedName>
</protein>
<dbReference type="EMBL" id="KQ965800">
    <property type="protein sequence ID" value="KXS11525.1"/>
    <property type="molecule type" value="Genomic_DNA"/>
</dbReference>
<dbReference type="Proteomes" id="UP000070544">
    <property type="component" value="Unassembled WGS sequence"/>
</dbReference>
<proteinExistence type="predicted"/>
<keyword evidence="2" id="KW-1185">Reference proteome</keyword>
<sequence>MHTLSFRPDPPTRRLVDSFSRHRIKGRAPVASSVGLLSEAIEQQLHSGSAILVGLPRLKQQSATECRAMKQLSLTGPSGADLLIHRSHPIVEGDVLLLLFTDVQNRCCGPGDLVLDYPEAQALSL</sequence>
<name>A0A139A4V2_GONPJ</name>
<dbReference type="AlphaFoldDB" id="A0A139A4V2"/>
<accession>A0A139A4V2</accession>
<gene>
    <name evidence="1" type="ORF">M427DRAFT_435037</name>
</gene>
<evidence type="ECO:0000313" key="2">
    <source>
        <dbReference type="Proteomes" id="UP000070544"/>
    </source>
</evidence>
<reference evidence="1 2" key="1">
    <citation type="journal article" date="2015" name="Genome Biol. Evol.">
        <title>Phylogenomic analyses indicate that early fungi evolved digesting cell walls of algal ancestors of land plants.</title>
        <authorList>
            <person name="Chang Y."/>
            <person name="Wang S."/>
            <person name="Sekimoto S."/>
            <person name="Aerts A.L."/>
            <person name="Choi C."/>
            <person name="Clum A."/>
            <person name="LaButti K.M."/>
            <person name="Lindquist E.A."/>
            <person name="Yee Ngan C."/>
            <person name="Ohm R.A."/>
            <person name="Salamov A.A."/>
            <person name="Grigoriev I.V."/>
            <person name="Spatafora J.W."/>
            <person name="Berbee M.L."/>
        </authorList>
    </citation>
    <scope>NUCLEOTIDE SEQUENCE [LARGE SCALE GENOMIC DNA]</scope>
    <source>
        <strain evidence="1 2">JEL478</strain>
    </source>
</reference>